<dbReference type="InterPro" id="IPR000210">
    <property type="entry name" value="BTB/POZ_dom"/>
</dbReference>
<organism evidence="5">
    <name type="scientific">Setaria italica</name>
    <name type="common">Foxtail millet</name>
    <name type="synonym">Panicum italicum</name>
    <dbReference type="NCBI Taxonomy" id="4555"/>
    <lineage>
        <taxon>Eukaryota</taxon>
        <taxon>Viridiplantae</taxon>
        <taxon>Streptophyta</taxon>
        <taxon>Embryophyta</taxon>
        <taxon>Tracheophyta</taxon>
        <taxon>Spermatophyta</taxon>
        <taxon>Magnoliopsida</taxon>
        <taxon>Liliopsida</taxon>
        <taxon>Poales</taxon>
        <taxon>Poaceae</taxon>
        <taxon>PACMAD clade</taxon>
        <taxon>Panicoideae</taxon>
        <taxon>Panicodae</taxon>
        <taxon>Paniceae</taxon>
        <taxon>Cenchrinae</taxon>
        <taxon>Setaria</taxon>
    </lineage>
</organism>
<dbReference type="PROSITE" id="PS50144">
    <property type="entry name" value="MATH"/>
    <property type="match status" value="1"/>
</dbReference>
<dbReference type="Gene3D" id="2.60.210.10">
    <property type="entry name" value="Apoptosis, Tumor Necrosis Factor Receptor Associated Protein 2, Chain A"/>
    <property type="match status" value="1"/>
</dbReference>
<dbReference type="InterPro" id="IPR056423">
    <property type="entry name" value="BACK_BPM_SPOP"/>
</dbReference>
<comment type="pathway">
    <text evidence="1">Protein modification; protein ubiquitination.</text>
</comment>
<dbReference type="Gene3D" id="3.30.710.10">
    <property type="entry name" value="Potassium Channel Kv1.1, Chain A"/>
    <property type="match status" value="1"/>
</dbReference>
<dbReference type="SUPFAM" id="SSF49599">
    <property type="entry name" value="TRAF domain-like"/>
    <property type="match status" value="1"/>
</dbReference>
<dbReference type="EMBL" id="CM003533">
    <property type="protein sequence ID" value="RCV31916.1"/>
    <property type="molecule type" value="Genomic_DNA"/>
</dbReference>
<evidence type="ECO:0000313" key="5">
    <source>
        <dbReference type="EMBL" id="RCV31916.1"/>
    </source>
</evidence>
<dbReference type="OrthoDB" id="598013at2759"/>
<protein>
    <recommendedName>
        <fullName evidence="6">BTB domain-containing protein</fullName>
    </recommendedName>
</protein>
<dbReference type="SMART" id="SM00225">
    <property type="entry name" value="BTB"/>
    <property type="match status" value="1"/>
</dbReference>
<dbReference type="PANTHER" id="PTHR26379:SF287">
    <property type="entry name" value="BTB DOMAIN-CONTAINING PROTEIN"/>
    <property type="match status" value="1"/>
</dbReference>
<reference evidence="5" key="2">
    <citation type="submission" date="2015-07" db="EMBL/GenBank/DDBJ databases">
        <authorList>
            <person name="Noorani M."/>
        </authorList>
    </citation>
    <scope>NUCLEOTIDE SEQUENCE</scope>
    <source>
        <strain evidence="5">Yugu1</strain>
    </source>
</reference>
<dbReference type="InterPro" id="IPR002083">
    <property type="entry name" value="MATH/TRAF_dom"/>
</dbReference>
<dbReference type="Pfam" id="PF00651">
    <property type="entry name" value="BTB"/>
    <property type="match status" value="1"/>
</dbReference>
<comment type="similarity">
    <text evidence="2">Belongs to the Tdpoz family.</text>
</comment>
<feature type="domain" description="BTB" evidence="3">
    <location>
        <begin position="166"/>
        <end position="233"/>
    </location>
</feature>
<name>A0A368RNX1_SETIT</name>
<dbReference type="SUPFAM" id="SSF54695">
    <property type="entry name" value="POZ domain"/>
    <property type="match status" value="1"/>
</dbReference>
<dbReference type="AlphaFoldDB" id="A0A368RNX1"/>
<dbReference type="PROSITE" id="PS50097">
    <property type="entry name" value="BTB"/>
    <property type="match status" value="1"/>
</dbReference>
<sequence>MAGFLEFKLDLSRTKDLAAGAGEFVSSVDFSVGGQVWKINCYPPGSRREKYGDHLSIYLQLVSKPPKSVKVIFEVFVMRRDGKPCLSHFYSRRCMQVYPLPDGFKEWGWHRFTTGSDLKFFYMVDGVVTLVCGVIVVGGEYEPVSSVPHSDLASHLGGLLDCTAGSDVSFVVNGETFPAHRAVLAARSPVFKAQLLGSMADAKMPSITLHDMDPAAFKVLLRFMYTDSLPGDDELGFPPCEMFQDLLALADRYALDRLKFICANKLWEYVSTDTVGAALHCAEMYNCPELKRNCIAFVAKEENVKKTLLTDWFLLLVQKILSIIAELRKKLGV</sequence>
<evidence type="ECO:0008006" key="6">
    <source>
        <dbReference type="Google" id="ProtNLM"/>
    </source>
</evidence>
<dbReference type="Pfam" id="PF22486">
    <property type="entry name" value="MATH_2"/>
    <property type="match status" value="1"/>
</dbReference>
<evidence type="ECO:0000259" key="4">
    <source>
        <dbReference type="PROSITE" id="PS50144"/>
    </source>
</evidence>
<dbReference type="PANTHER" id="PTHR26379">
    <property type="entry name" value="BTB/POZ AND MATH DOMAIN-CONTAINING PROTEIN 1"/>
    <property type="match status" value="1"/>
</dbReference>
<dbReference type="CDD" id="cd00121">
    <property type="entry name" value="MATH"/>
    <property type="match status" value="1"/>
</dbReference>
<feature type="domain" description="MATH" evidence="4">
    <location>
        <begin position="1"/>
        <end position="134"/>
    </location>
</feature>
<evidence type="ECO:0000259" key="3">
    <source>
        <dbReference type="PROSITE" id="PS50097"/>
    </source>
</evidence>
<dbReference type="Pfam" id="PF24570">
    <property type="entry name" value="BACK_BPM_SPOP"/>
    <property type="match status" value="1"/>
</dbReference>
<gene>
    <name evidence="5" type="ORF">SETIT_6G216500v2</name>
</gene>
<dbReference type="GO" id="GO:0016567">
    <property type="term" value="P:protein ubiquitination"/>
    <property type="evidence" value="ECO:0007669"/>
    <property type="project" value="InterPro"/>
</dbReference>
<dbReference type="InterPro" id="IPR011333">
    <property type="entry name" value="SKP1/BTB/POZ_sf"/>
</dbReference>
<dbReference type="InterPro" id="IPR008974">
    <property type="entry name" value="TRAF-like"/>
</dbReference>
<reference evidence="5" key="1">
    <citation type="journal article" date="2012" name="Nat. Biotechnol.">
        <title>Reference genome sequence of the model plant Setaria.</title>
        <authorList>
            <person name="Bennetzen J.L."/>
            <person name="Schmutz J."/>
            <person name="Wang H."/>
            <person name="Percifield R."/>
            <person name="Hawkins J."/>
            <person name="Pontaroli A.C."/>
            <person name="Estep M."/>
            <person name="Feng L."/>
            <person name="Vaughn J.N."/>
            <person name="Grimwood J."/>
            <person name="Jenkins J."/>
            <person name="Barry K."/>
            <person name="Lindquist E."/>
            <person name="Hellsten U."/>
            <person name="Deshpande S."/>
            <person name="Wang X."/>
            <person name="Wu X."/>
            <person name="Mitros T."/>
            <person name="Triplett J."/>
            <person name="Yang X."/>
            <person name="Ye C.Y."/>
            <person name="Mauro-Herrera M."/>
            <person name="Wang L."/>
            <person name="Li P."/>
            <person name="Sharma M."/>
            <person name="Sharma R."/>
            <person name="Ronald P.C."/>
            <person name="Panaud O."/>
            <person name="Kellogg E.A."/>
            <person name="Brutnell T.P."/>
            <person name="Doust A.N."/>
            <person name="Tuskan G.A."/>
            <person name="Rokhsar D."/>
            <person name="Devos K.M."/>
        </authorList>
    </citation>
    <scope>NUCLEOTIDE SEQUENCE [LARGE SCALE GENOMIC DNA]</scope>
    <source>
        <strain evidence="5">Yugu1</strain>
    </source>
</reference>
<evidence type="ECO:0000256" key="2">
    <source>
        <dbReference type="ARBA" id="ARBA00010846"/>
    </source>
</evidence>
<dbReference type="InterPro" id="IPR045005">
    <property type="entry name" value="BPM1-6"/>
</dbReference>
<proteinExistence type="inferred from homology"/>
<accession>A0A368RNX1</accession>
<evidence type="ECO:0000256" key="1">
    <source>
        <dbReference type="ARBA" id="ARBA00004906"/>
    </source>
</evidence>